<dbReference type="PROSITE" id="PS50943">
    <property type="entry name" value="HTH_CROC1"/>
    <property type="match status" value="1"/>
</dbReference>
<sequence length="206" mass="23288">MTGQRIKKLRKEKGLTQEQLGNLLGVKKSAIAKYENNRVENLKKETIQKLSEIFEVPATYFLGIDETNQPTITNSITIPLYNDISCGTGIFVDDNIDEYIALPESLLTLNKEYFCQYASGDSMIDENINPGDLIVFEKCNHLKNGDIGCFTLEDNVATCKKFYQDDDNQCIILQPANSSYSPLIINYENQNGFRIIGKLSLVINKR</sequence>
<dbReference type="InterPro" id="IPR001387">
    <property type="entry name" value="Cro/C1-type_HTH"/>
</dbReference>
<evidence type="ECO:0000259" key="1">
    <source>
        <dbReference type="PROSITE" id="PS50943"/>
    </source>
</evidence>
<comment type="caution">
    <text evidence="2">The sequence shown here is derived from an EMBL/GenBank/DDBJ whole genome shotgun (WGS) entry which is preliminary data.</text>
</comment>
<dbReference type="Gene3D" id="2.10.109.10">
    <property type="entry name" value="Umud Fragment, subunit A"/>
    <property type="match status" value="1"/>
</dbReference>
<reference evidence="3" key="1">
    <citation type="submission" date="2017-04" db="EMBL/GenBank/DDBJ databases">
        <title>Function of individual gut microbiota members based on whole genome sequencing of pure cultures obtained from chicken caecum.</title>
        <authorList>
            <person name="Medvecky M."/>
            <person name="Cejkova D."/>
            <person name="Polansky O."/>
            <person name="Karasova D."/>
            <person name="Kubasova T."/>
            <person name="Cizek A."/>
            <person name="Rychlik I."/>
        </authorList>
    </citation>
    <scope>NUCLEOTIDE SEQUENCE [LARGE SCALE GENOMIC DNA]</scope>
    <source>
        <strain evidence="3">An149</strain>
    </source>
</reference>
<accession>A0A1Y4QLE9</accession>
<evidence type="ECO:0000313" key="2">
    <source>
        <dbReference type="EMBL" id="OUQ05920.1"/>
    </source>
</evidence>
<proteinExistence type="predicted"/>
<dbReference type="SUPFAM" id="SSF51306">
    <property type="entry name" value="LexA/Signal peptidase"/>
    <property type="match status" value="1"/>
</dbReference>
<dbReference type="RefSeq" id="WP_087255091.1">
    <property type="nucleotide sequence ID" value="NZ_NFLB01000003.1"/>
</dbReference>
<dbReference type="EMBL" id="NFLB01000003">
    <property type="protein sequence ID" value="OUQ05920.1"/>
    <property type="molecule type" value="Genomic_DNA"/>
</dbReference>
<gene>
    <name evidence="2" type="ORF">B5E91_03690</name>
</gene>
<dbReference type="Pfam" id="PF00717">
    <property type="entry name" value="Peptidase_S24"/>
    <property type="match status" value="1"/>
</dbReference>
<dbReference type="CDD" id="cd06529">
    <property type="entry name" value="S24_LexA-like"/>
    <property type="match status" value="1"/>
</dbReference>
<protein>
    <recommendedName>
        <fullName evidence="1">HTH cro/C1-type domain-containing protein</fullName>
    </recommendedName>
</protein>
<dbReference type="Pfam" id="PF01381">
    <property type="entry name" value="HTH_3"/>
    <property type="match status" value="1"/>
</dbReference>
<dbReference type="GO" id="GO:0003677">
    <property type="term" value="F:DNA binding"/>
    <property type="evidence" value="ECO:0007669"/>
    <property type="project" value="InterPro"/>
</dbReference>
<feature type="domain" description="HTH cro/C1-type" evidence="1">
    <location>
        <begin position="6"/>
        <end position="61"/>
    </location>
</feature>
<dbReference type="PANTHER" id="PTHR33516">
    <property type="entry name" value="LEXA REPRESSOR"/>
    <property type="match status" value="1"/>
</dbReference>
<dbReference type="PANTHER" id="PTHR33516:SF2">
    <property type="entry name" value="LEXA REPRESSOR-RELATED"/>
    <property type="match status" value="1"/>
</dbReference>
<dbReference type="Proteomes" id="UP000196258">
    <property type="component" value="Unassembled WGS sequence"/>
</dbReference>
<dbReference type="Gene3D" id="1.10.260.40">
    <property type="entry name" value="lambda repressor-like DNA-binding domains"/>
    <property type="match status" value="1"/>
</dbReference>
<dbReference type="CDD" id="cd00093">
    <property type="entry name" value="HTH_XRE"/>
    <property type="match status" value="1"/>
</dbReference>
<dbReference type="SMART" id="SM00530">
    <property type="entry name" value="HTH_XRE"/>
    <property type="match status" value="1"/>
</dbReference>
<evidence type="ECO:0000313" key="3">
    <source>
        <dbReference type="Proteomes" id="UP000196258"/>
    </source>
</evidence>
<dbReference type="SUPFAM" id="SSF47413">
    <property type="entry name" value="lambda repressor-like DNA-binding domains"/>
    <property type="match status" value="1"/>
</dbReference>
<organism evidence="2 3">
    <name type="scientific">Thomasclavelia spiroformis</name>
    <dbReference type="NCBI Taxonomy" id="29348"/>
    <lineage>
        <taxon>Bacteria</taxon>
        <taxon>Bacillati</taxon>
        <taxon>Bacillota</taxon>
        <taxon>Erysipelotrichia</taxon>
        <taxon>Erysipelotrichales</taxon>
        <taxon>Coprobacillaceae</taxon>
        <taxon>Thomasclavelia</taxon>
    </lineage>
</organism>
<dbReference type="InterPro" id="IPR015927">
    <property type="entry name" value="Peptidase_S24_S26A/B/C"/>
</dbReference>
<dbReference type="InterPro" id="IPR036286">
    <property type="entry name" value="LexA/Signal_pep-like_sf"/>
</dbReference>
<dbReference type="InterPro" id="IPR010982">
    <property type="entry name" value="Lambda_DNA-bd_dom_sf"/>
</dbReference>
<name>A0A1Y4QLE9_9FIRM</name>
<dbReference type="InterPro" id="IPR039418">
    <property type="entry name" value="LexA-like"/>
</dbReference>
<dbReference type="InterPro" id="IPR050077">
    <property type="entry name" value="LexA_repressor"/>
</dbReference>
<dbReference type="AlphaFoldDB" id="A0A1Y4QLE9"/>